<dbReference type="SUPFAM" id="SSF47413">
    <property type="entry name" value="lambda repressor-like DNA-binding domains"/>
    <property type="match status" value="1"/>
</dbReference>
<keyword evidence="4" id="KW-1185">Reference proteome</keyword>
<organism evidence="3 4">
    <name type="scientific">Actinokineospora auranticolor</name>
    <dbReference type="NCBI Taxonomy" id="155976"/>
    <lineage>
        <taxon>Bacteria</taxon>
        <taxon>Bacillati</taxon>
        <taxon>Actinomycetota</taxon>
        <taxon>Actinomycetes</taxon>
        <taxon>Pseudonocardiales</taxon>
        <taxon>Pseudonocardiaceae</taxon>
        <taxon>Actinokineospora</taxon>
    </lineage>
</organism>
<proteinExistence type="predicted"/>
<dbReference type="Proteomes" id="UP000239203">
    <property type="component" value="Unassembled WGS sequence"/>
</dbReference>
<dbReference type="PROSITE" id="PS50943">
    <property type="entry name" value="HTH_CROC1"/>
    <property type="match status" value="1"/>
</dbReference>
<gene>
    <name evidence="3" type="ORF">CLV40_102217</name>
</gene>
<evidence type="ECO:0000256" key="1">
    <source>
        <dbReference type="ARBA" id="ARBA00023125"/>
    </source>
</evidence>
<dbReference type="InterPro" id="IPR001387">
    <property type="entry name" value="Cro/C1-type_HTH"/>
</dbReference>
<name>A0A2S6GYJ3_9PSEU</name>
<dbReference type="Gene3D" id="1.10.260.40">
    <property type="entry name" value="lambda repressor-like DNA-binding domains"/>
    <property type="match status" value="1"/>
</dbReference>
<feature type="domain" description="HTH cro/C1-type" evidence="2">
    <location>
        <begin position="44"/>
        <end position="99"/>
    </location>
</feature>
<dbReference type="PANTHER" id="PTHR46797:SF1">
    <property type="entry name" value="METHYLPHOSPHONATE SYNTHASE"/>
    <property type="match status" value="1"/>
</dbReference>
<dbReference type="PANTHER" id="PTHR46797">
    <property type="entry name" value="HTH-TYPE TRANSCRIPTIONAL REGULATOR"/>
    <property type="match status" value="1"/>
</dbReference>
<keyword evidence="1" id="KW-0238">DNA-binding</keyword>
<dbReference type="Pfam" id="PF13560">
    <property type="entry name" value="HTH_31"/>
    <property type="match status" value="1"/>
</dbReference>
<dbReference type="InterPro" id="IPR050807">
    <property type="entry name" value="TransReg_Diox_bact_type"/>
</dbReference>
<protein>
    <submittedName>
        <fullName evidence="3">Transcriptional regulator with XRE-family HTH domain</fullName>
    </submittedName>
</protein>
<dbReference type="GO" id="GO:0003700">
    <property type="term" value="F:DNA-binding transcription factor activity"/>
    <property type="evidence" value="ECO:0007669"/>
    <property type="project" value="TreeGrafter"/>
</dbReference>
<reference evidence="3 4" key="1">
    <citation type="submission" date="2018-02" db="EMBL/GenBank/DDBJ databases">
        <title>Genomic Encyclopedia of Archaeal and Bacterial Type Strains, Phase II (KMG-II): from individual species to whole genera.</title>
        <authorList>
            <person name="Goeker M."/>
        </authorList>
    </citation>
    <scope>NUCLEOTIDE SEQUENCE [LARGE SCALE GENOMIC DNA]</scope>
    <source>
        <strain evidence="3 4">YU 961-1</strain>
    </source>
</reference>
<evidence type="ECO:0000313" key="4">
    <source>
        <dbReference type="Proteomes" id="UP000239203"/>
    </source>
</evidence>
<dbReference type="EMBL" id="PTIX01000002">
    <property type="protein sequence ID" value="PPK70305.1"/>
    <property type="molecule type" value="Genomic_DNA"/>
</dbReference>
<accession>A0A2S6GYJ3</accession>
<dbReference type="SMART" id="SM00530">
    <property type="entry name" value="HTH_XRE"/>
    <property type="match status" value="1"/>
</dbReference>
<dbReference type="CDD" id="cd00093">
    <property type="entry name" value="HTH_XRE"/>
    <property type="match status" value="1"/>
</dbReference>
<dbReference type="InterPro" id="IPR010982">
    <property type="entry name" value="Lambda_DNA-bd_dom_sf"/>
</dbReference>
<comment type="caution">
    <text evidence="3">The sequence shown here is derived from an EMBL/GenBank/DDBJ whole genome shotgun (WGS) entry which is preliminary data.</text>
</comment>
<evidence type="ECO:0000259" key="2">
    <source>
        <dbReference type="PROSITE" id="PS50943"/>
    </source>
</evidence>
<dbReference type="GO" id="GO:0005829">
    <property type="term" value="C:cytosol"/>
    <property type="evidence" value="ECO:0007669"/>
    <property type="project" value="TreeGrafter"/>
</dbReference>
<dbReference type="AlphaFoldDB" id="A0A2S6GYJ3"/>
<dbReference type="GO" id="GO:0003677">
    <property type="term" value="F:DNA binding"/>
    <property type="evidence" value="ECO:0007669"/>
    <property type="project" value="UniProtKB-KW"/>
</dbReference>
<sequence length="429" mass="45379">MLTLGPGHYIGVPAPVRVGRGRPLSLLCLPRVKGPSVSDIGRRLRQIRNARGKSLAVVAGLAGISPSYLSRLESGQRALDRRSLIVALAQALDVAPNEITSASLLATPGEPEEDRAVGAVRLALFAAGMGASQGRACGLAELDARANALLDKQRECDYATVGARLPDLINDLHTSLAVGKDEREILRLLVITHVQGTQAWLGDIGAGQDLAWQAATLAAAAAQDLNEPASLAISGFGTAFGLIGASGFDLANKVVADTDPGTGLGDDEREMSGMLTLTRSLIAASQGRHAERLAALDHAADLAAHTGEGNAFWFGFGPSNVGVWRMSVALEAGEHAEAARVAATVNPDALPSPTRRSAYWREYGRALARLPNHRNEAVLMLRRAERISPARVHRNPFMHSVLAELLARARDDAIGRELRGLAYRSGLLT</sequence>
<evidence type="ECO:0000313" key="3">
    <source>
        <dbReference type="EMBL" id="PPK70305.1"/>
    </source>
</evidence>